<feature type="transmembrane region" description="Helical" evidence="13">
    <location>
        <begin position="260"/>
        <end position="280"/>
    </location>
</feature>
<feature type="transmembrane region" description="Helical" evidence="13">
    <location>
        <begin position="44"/>
        <end position="65"/>
    </location>
</feature>
<evidence type="ECO:0000256" key="1">
    <source>
        <dbReference type="ARBA" id="ARBA00004141"/>
    </source>
</evidence>
<evidence type="ECO:0000313" key="15">
    <source>
        <dbReference type="Proteomes" id="UP000694393"/>
    </source>
</evidence>
<feature type="transmembrane region" description="Helical" evidence="13">
    <location>
        <begin position="231"/>
        <end position="254"/>
    </location>
</feature>
<dbReference type="PANTHER" id="PTHR11394">
    <property type="entry name" value="TASTE RECEPTOR TYPE 2"/>
    <property type="match status" value="1"/>
</dbReference>
<evidence type="ECO:0000256" key="11">
    <source>
        <dbReference type="RuleBase" id="RU004423"/>
    </source>
</evidence>
<evidence type="ECO:0000256" key="13">
    <source>
        <dbReference type="SAM" id="Phobius"/>
    </source>
</evidence>
<keyword evidence="6 13" id="KW-1133">Transmembrane helix</keyword>
<keyword evidence="3 12" id="KW-0919">Taste</keyword>
<organism evidence="14 15">
    <name type="scientific">Pelusios castaneus</name>
    <name type="common">West African mud turtle</name>
    <dbReference type="NCBI Taxonomy" id="367368"/>
    <lineage>
        <taxon>Eukaryota</taxon>
        <taxon>Metazoa</taxon>
        <taxon>Chordata</taxon>
        <taxon>Craniata</taxon>
        <taxon>Vertebrata</taxon>
        <taxon>Euteleostomi</taxon>
        <taxon>Archelosauria</taxon>
        <taxon>Testudinata</taxon>
        <taxon>Testudines</taxon>
        <taxon>Pleurodira</taxon>
        <taxon>Pelomedusidae</taxon>
        <taxon>Pelusios</taxon>
    </lineage>
</organism>
<dbReference type="PANTHER" id="PTHR11394:SF47">
    <property type="entry name" value="TASTE RECEPTOR TYPE 2 MEMBER 40"/>
    <property type="match status" value="1"/>
</dbReference>
<evidence type="ECO:0000313" key="14">
    <source>
        <dbReference type="Ensembl" id="ENSPCEP00000012436.1"/>
    </source>
</evidence>
<dbReference type="Proteomes" id="UP000694393">
    <property type="component" value="Unplaced"/>
</dbReference>
<comment type="similarity">
    <text evidence="2 11">Belongs to the G-protein coupled receptor T2R family.</text>
</comment>
<keyword evidence="7 12" id="KW-0297">G-protein coupled receptor</keyword>
<protein>
    <recommendedName>
        <fullName evidence="12">Taste receptor type 2</fullName>
    </recommendedName>
</protein>
<evidence type="ECO:0000256" key="12">
    <source>
        <dbReference type="RuleBase" id="RU004424"/>
    </source>
</evidence>
<dbReference type="Gene3D" id="1.20.1070.10">
    <property type="entry name" value="Rhodopsin 7-helix transmembrane proteins"/>
    <property type="match status" value="1"/>
</dbReference>
<feature type="transmembrane region" description="Helical" evidence="13">
    <location>
        <begin position="6"/>
        <end position="32"/>
    </location>
</feature>
<feature type="transmembrane region" description="Helical" evidence="13">
    <location>
        <begin position="127"/>
        <end position="148"/>
    </location>
</feature>
<accession>A0A8C8RYT6</accession>
<evidence type="ECO:0000256" key="2">
    <source>
        <dbReference type="ARBA" id="ARBA00007376"/>
    </source>
</evidence>
<evidence type="ECO:0000256" key="6">
    <source>
        <dbReference type="ARBA" id="ARBA00022989"/>
    </source>
</evidence>
<name>A0A8C8RYT6_9SAUR</name>
<evidence type="ECO:0000256" key="7">
    <source>
        <dbReference type="ARBA" id="ARBA00023040"/>
    </source>
</evidence>
<keyword evidence="5 12" id="KW-0812">Transmembrane</keyword>
<dbReference type="GO" id="GO:0016020">
    <property type="term" value="C:membrane"/>
    <property type="evidence" value="ECO:0007669"/>
    <property type="project" value="UniProtKB-SubCell"/>
</dbReference>
<evidence type="ECO:0000256" key="10">
    <source>
        <dbReference type="ARBA" id="ARBA00023224"/>
    </source>
</evidence>
<evidence type="ECO:0000256" key="3">
    <source>
        <dbReference type="ARBA" id="ARBA00022480"/>
    </source>
</evidence>
<reference evidence="14" key="1">
    <citation type="submission" date="2025-08" db="UniProtKB">
        <authorList>
            <consortium name="Ensembl"/>
        </authorList>
    </citation>
    <scope>IDENTIFICATION</scope>
</reference>
<evidence type="ECO:0000256" key="5">
    <source>
        <dbReference type="ARBA" id="ARBA00022692"/>
    </source>
</evidence>
<evidence type="ECO:0000256" key="4">
    <source>
        <dbReference type="ARBA" id="ARBA00022606"/>
    </source>
</evidence>
<keyword evidence="15" id="KW-1185">Reference proteome</keyword>
<dbReference type="InterPro" id="IPR007960">
    <property type="entry name" value="TAS2R"/>
</dbReference>
<evidence type="ECO:0000256" key="9">
    <source>
        <dbReference type="ARBA" id="ARBA00023170"/>
    </source>
</evidence>
<dbReference type="FunFam" id="1.20.1070.10:FF:000055">
    <property type="entry name" value="Taste receptor type 2"/>
    <property type="match status" value="1"/>
</dbReference>
<dbReference type="SUPFAM" id="SSF81321">
    <property type="entry name" value="Family A G protein-coupled receptor-like"/>
    <property type="match status" value="1"/>
</dbReference>
<sequence>DINFFFSLVILAVESVIGIGGNGVIFAVNLANWVMSRRLSSCEMILIFLSLSRFCLQSWVLVGFICKTFYPAIYDKENVYQIFKTLSLFLNHSSLWFAAWLSVLYCAKIANFTQPLFLWLKRKISSLLPKLMVGSSLFSLVNSVPFLWNTYNVYSNNSVANTTEQRILKDSNFFPLLFLCSIGLCLPLIVFVASTVMLIISLWRHTRKMQNNEPGFMDPSMEAHLGAIKSIFSFLILYIFYFVALSILLSNILANNIGDIICRVMMAAYPMGHSIILILGNPKLKQASARILHCARCHKKGTDQIVLSAVNPN</sequence>
<keyword evidence="8 12" id="KW-0472">Membrane</keyword>
<feature type="transmembrane region" description="Helical" evidence="13">
    <location>
        <begin position="176"/>
        <end position="203"/>
    </location>
</feature>
<comment type="subcellular location">
    <subcellularLocation>
        <location evidence="1 12">Membrane</location>
        <topology evidence="1 12">Multi-pass membrane protein</topology>
    </subcellularLocation>
</comment>
<dbReference type="GO" id="GO:0004930">
    <property type="term" value="F:G protein-coupled receptor activity"/>
    <property type="evidence" value="ECO:0007669"/>
    <property type="project" value="UniProtKB-KW"/>
</dbReference>
<proteinExistence type="inferred from homology"/>
<dbReference type="Ensembl" id="ENSPCET00000012877.1">
    <property type="protein sequence ID" value="ENSPCEP00000012436.1"/>
    <property type="gene ID" value="ENSPCEG00000009886.1"/>
</dbReference>
<reference evidence="14" key="2">
    <citation type="submission" date="2025-09" db="UniProtKB">
        <authorList>
            <consortium name="Ensembl"/>
        </authorList>
    </citation>
    <scope>IDENTIFICATION</scope>
</reference>
<keyword evidence="4 12" id="KW-0716">Sensory transduction</keyword>
<dbReference type="AlphaFoldDB" id="A0A8C8RYT6"/>
<keyword evidence="9 12" id="KW-0675">Receptor</keyword>
<keyword evidence="10 12" id="KW-0807">Transducer</keyword>
<evidence type="ECO:0000256" key="8">
    <source>
        <dbReference type="ARBA" id="ARBA00023136"/>
    </source>
</evidence>
<dbReference type="Pfam" id="PF05296">
    <property type="entry name" value="TAS2R"/>
    <property type="match status" value="1"/>
</dbReference>
<dbReference type="GO" id="GO:0033038">
    <property type="term" value="F:bitter taste receptor activity"/>
    <property type="evidence" value="ECO:0007669"/>
    <property type="project" value="InterPro"/>
</dbReference>